<evidence type="ECO:0000313" key="2">
    <source>
        <dbReference type="Proteomes" id="UP001148662"/>
    </source>
</evidence>
<accession>A0ACC1RXB5</accession>
<comment type="caution">
    <text evidence="1">The sequence shown here is derived from an EMBL/GenBank/DDBJ whole genome shotgun (WGS) entry which is preliminary data.</text>
</comment>
<reference evidence="1" key="1">
    <citation type="submission" date="2022-07" db="EMBL/GenBank/DDBJ databases">
        <title>Genome Sequence of Phlebia brevispora.</title>
        <authorList>
            <person name="Buettner E."/>
        </authorList>
    </citation>
    <scope>NUCLEOTIDE SEQUENCE</scope>
    <source>
        <strain evidence="1">MPL23</strain>
    </source>
</reference>
<protein>
    <submittedName>
        <fullName evidence="1">Uncharacterized protein</fullName>
    </submittedName>
</protein>
<proteinExistence type="predicted"/>
<sequence length="137" mass="14091">MVPSFNNILLTGAVLAYAVAPSFGQGLNITCFKSNGQKGNCTGFIDSFCTSISNTMVNPQDNVARCFTGSTFICDLMAWHAFEGSAQIDVPNCLSALSTVAATCVAGGTAFVQGNDSFAFTLDPNSGSCGDGSAIPH</sequence>
<evidence type="ECO:0000313" key="1">
    <source>
        <dbReference type="EMBL" id="KAJ3527644.1"/>
    </source>
</evidence>
<organism evidence="1 2">
    <name type="scientific">Phlebia brevispora</name>
    <dbReference type="NCBI Taxonomy" id="194682"/>
    <lineage>
        <taxon>Eukaryota</taxon>
        <taxon>Fungi</taxon>
        <taxon>Dikarya</taxon>
        <taxon>Basidiomycota</taxon>
        <taxon>Agaricomycotina</taxon>
        <taxon>Agaricomycetes</taxon>
        <taxon>Polyporales</taxon>
        <taxon>Meruliaceae</taxon>
        <taxon>Phlebia</taxon>
    </lineage>
</organism>
<dbReference type="Proteomes" id="UP001148662">
    <property type="component" value="Unassembled WGS sequence"/>
</dbReference>
<dbReference type="EMBL" id="JANHOG010002074">
    <property type="protein sequence ID" value="KAJ3527644.1"/>
    <property type="molecule type" value="Genomic_DNA"/>
</dbReference>
<keyword evidence="2" id="KW-1185">Reference proteome</keyword>
<name>A0ACC1RXB5_9APHY</name>
<gene>
    <name evidence="1" type="ORF">NM688_g8102</name>
</gene>